<accession>A0A016TZM7</accession>
<evidence type="ECO:0000313" key="2">
    <source>
        <dbReference type="Proteomes" id="UP000024635"/>
    </source>
</evidence>
<organism evidence="1 2">
    <name type="scientific">Ancylostoma ceylanicum</name>
    <dbReference type="NCBI Taxonomy" id="53326"/>
    <lineage>
        <taxon>Eukaryota</taxon>
        <taxon>Metazoa</taxon>
        <taxon>Ecdysozoa</taxon>
        <taxon>Nematoda</taxon>
        <taxon>Chromadorea</taxon>
        <taxon>Rhabditida</taxon>
        <taxon>Rhabditina</taxon>
        <taxon>Rhabditomorpha</taxon>
        <taxon>Strongyloidea</taxon>
        <taxon>Ancylostomatidae</taxon>
        <taxon>Ancylostomatinae</taxon>
        <taxon>Ancylostoma</taxon>
    </lineage>
</organism>
<reference evidence="2" key="1">
    <citation type="journal article" date="2015" name="Nat. Genet.">
        <title>The genome and transcriptome of the zoonotic hookworm Ancylostoma ceylanicum identify infection-specific gene families.</title>
        <authorList>
            <person name="Schwarz E.M."/>
            <person name="Hu Y."/>
            <person name="Antoshechkin I."/>
            <person name="Miller M.M."/>
            <person name="Sternberg P.W."/>
            <person name="Aroian R.V."/>
        </authorList>
    </citation>
    <scope>NUCLEOTIDE SEQUENCE</scope>
    <source>
        <strain evidence="2">HY135</strain>
    </source>
</reference>
<comment type="caution">
    <text evidence="1">The sequence shown here is derived from an EMBL/GenBank/DDBJ whole genome shotgun (WGS) entry which is preliminary data.</text>
</comment>
<dbReference type="EMBL" id="JARK01001403">
    <property type="protein sequence ID" value="EYC08241.1"/>
    <property type="molecule type" value="Genomic_DNA"/>
</dbReference>
<evidence type="ECO:0000313" key="1">
    <source>
        <dbReference type="EMBL" id="EYC08241.1"/>
    </source>
</evidence>
<name>A0A016TZM7_9BILA</name>
<dbReference type="OrthoDB" id="5859573at2759"/>
<keyword evidence="2" id="KW-1185">Reference proteome</keyword>
<sequence length="142" mass="16191">MILTCTFTKRSGNFMAAVKYEIMPESEEMCLKACYEESDCIYLQYFQDACTVYKSGSEEQNERGSVFEVDRVQSDSSCTRRIVVEATVDFKSIAPNTTNSIPCNGVPMSTTTINVFKGNQYRFYTTKEKILPDGSAPFRRFR</sequence>
<gene>
    <name evidence="1" type="primary">Acey_s0067.g68</name>
    <name evidence="1" type="ORF">Y032_0067g68</name>
</gene>
<dbReference type="Proteomes" id="UP000024635">
    <property type="component" value="Unassembled WGS sequence"/>
</dbReference>
<proteinExistence type="predicted"/>
<protein>
    <recommendedName>
        <fullName evidence="3">PAN domain protein</fullName>
    </recommendedName>
</protein>
<evidence type="ECO:0008006" key="3">
    <source>
        <dbReference type="Google" id="ProtNLM"/>
    </source>
</evidence>
<dbReference type="AlphaFoldDB" id="A0A016TZM7"/>